<gene>
    <name evidence="2" type="ORF">ACFO1S_24420</name>
</gene>
<dbReference type="CDD" id="cd02440">
    <property type="entry name" value="AdoMet_MTases"/>
    <property type="match status" value="1"/>
</dbReference>
<comment type="caution">
    <text evidence="2">The sequence shown here is derived from an EMBL/GenBank/DDBJ whole genome shotgun (WGS) entry which is preliminary data.</text>
</comment>
<dbReference type="Gene3D" id="3.40.50.150">
    <property type="entry name" value="Vaccinia Virus protein VP39"/>
    <property type="match status" value="1"/>
</dbReference>
<name>A0ABV8SJD5_9BACL</name>
<keyword evidence="3" id="KW-1185">Reference proteome</keyword>
<dbReference type="InterPro" id="IPR029063">
    <property type="entry name" value="SAM-dependent_MTases_sf"/>
</dbReference>
<dbReference type="InterPro" id="IPR041698">
    <property type="entry name" value="Methyltransf_25"/>
</dbReference>
<dbReference type="SUPFAM" id="SSF53335">
    <property type="entry name" value="S-adenosyl-L-methionine-dependent methyltransferases"/>
    <property type="match status" value="1"/>
</dbReference>
<keyword evidence="2" id="KW-0489">Methyltransferase</keyword>
<dbReference type="Pfam" id="PF13649">
    <property type="entry name" value="Methyltransf_25"/>
    <property type="match status" value="1"/>
</dbReference>
<feature type="domain" description="Methyltransferase" evidence="1">
    <location>
        <begin position="76"/>
        <end position="168"/>
    </location>
</feature>
<proteinExistence type="predicted"/>
<evidence type="ECO:0000313" key="2">
    <source>
        <dbReference type="EMBL" id="MFC4306569.1"/>
    </source>
</evidence>
<dbReference type="RefSeq" id="WP_204602466.1">
    <property type="nucleotide sequence ID" value="NZ_JBHSED010000065.1"/>
</dbReference>
<evidence type="ECO:0000259" key="1">
    <source>
        <dbReference type="Pfam" id="PF13649"/>
    </source>
</evidence>
<organism evidence="2 3">
    <name type="scientific">Cohnella boryungensis</name>
    <dbReference type="NCBI Taxonomy" id="768479"/>
    <lineage>
        <taxon>Bacteria</taxon>
        <taxon>Bacillati</taxon>
        <taxon>Bacillota</taxon>
        <taxon>Bacilli</taxon>
        <taxon>Bacillales</taxon>
        <taxon>Paenibacillaceae</taxon>
        <taxon>Cohnella</taxon>
    </lineage>
</organism>
<reference evidence="3" key="1">
    <citation type="journal article" date="2019" name="Int. J. Syst. Evol. Microbiol.">
        <title>The Global Catalogue of Microorganisms (GCM) 10K type strain sequencing project: providing services to taxonomists for standard genome sequencing and annotation.</title>
        <authorList>
            <consortium name="The Broad Institute Genomics Platform"/>
            <consortium name="The Broad Institute Genome Sequencing Center for Infectious Disease"/>
            <person name="Wu L."/>
            <person name="Ma J."/>
        </authorList>
    </citation>
    <scope>NUCLEOTIDE SEQUENCE [LARGE SCALE GENOMIC DNA]</scope>
    <source>
        <strain evidence="3">CGMCC 4.1641</strain>
    </source>
</reference>
<dbReference type="GO" id="GO:0061542">
    <property type="term" value="F:3-demethylubiquinol 3-O-methyltransferase activity"/>
    <property type="evidence" value="ECO:0007669"/>
    <property type="project" value="UniProtKB-EC"/>
</dbReference>
<keyword evidence="2" id="KW-0808">Transferase</keyword>
<dbReference type="EC" id="2.1.1.64" evidence="2"/>
<dbReference type="Proteomes" id="UP001595755">
    <property type="component" value="Unassembled WGS sequence"/>
</dbReference>
<accession>A0ABV8SJD5</accession>
<dbReference type="EC" id="2.1.1.222" evidence="2"/>
<evidence type="ECO:0000313" key="3">
    <source>
        <dbReference type="Proteomes" id="UP001595755"/>
    </source>
</evidence>
<protein>
    <submittedName>
        <fullName evidence="2">Class I SAM-dependent methyltransferase</fullName>
        <ecNumber evidence="2">2.1.1.222</ecNumber>
        <ecNumber evidence="2">2.1.1.64</ecNumber>
    </submittedName>
</protein>
<dbReference type="EMBL" id="JBHSED010000065">
    <property type="protein sequence ID" value="MFC4306569.1"/>
    <property type="molecule type" value="Genomic_DNA"/>
</dbReference>
<dbReference type="GO" id="GO:0032259">
    <property type="term" value="P:methylation"/>
    <property type="evidence" value="ECO:0007669"/>
    <property type="project" value="UniProtKB-KW"/>
</dbReference>
<dbReference type="GO" id="GO:0102208">
    <property type="term" value="F:2-polyprenyl-6-hydroxyphenol methylase activity"/>
    <property type="evidence" value="ECO:0007669"/>
    <property type="project" value="UniProtKB-EC"/>
</dbReference>
<sequence>MTSEFFNEKIWEDAWRNDQSTTIHKMKLAGIDSTHAFDDKAEAFNAEAFSEEGRRRAKRIMNWIEGQGVDFKDSTILDIGAASGGFSVPFAERGAAVTAVEPCLPLVRLLESNTKELNNRSVDIVPEDFEDIEIEAKGWKNAFDLVFVSMCPVIADWESVEKVLSCARQYCYMSLSAGFRENSLANEILPLISDQPLQTTGQLEMAYLLHLLYIKGYAYESLITKEMKTMELTKEAATANVLNWFKQHGLPADSQHRDIIAAYLDRTYPTDKVTFQQGGRFGKVLVRLQDQSMYSGERRT</sequence>